<comment type="caution">
    <text evidence="8">The sequence shown here is derived from an EMBL/GenBank/DDBJ whole genome shotgun (WGS) entry which is preliminary data.</text>
</comment>
<feature type="compositionally biased region" description="Basic and acidic residues" evidence="6">
    <location>
        <begin position="563"/>
        <end position="573"/>
    </location>
</feature>
<feature type="domain" description="RING-type" evidence="7">
    <location>
        <begin position="583"/>
        <end position="620"/>
    </location>
</feature>
<name>A0A8S3ZZ32_9EUPU</name>
<dbReference type="Pfam" id="PF00653">
    <property type="entry name" value="BIR"/>
    <property type="match status" value="2"/>
</dbReference>
<comment type="similarity">
    <text evidence="1">Belongs to the IAP family.</text>
</comment>
<dbReference type="SMART" id="SM00238">
    <property type="entry name" value="BIR"/>
    <property type="match status" value="2"/>
</dbReference>
<evidence type="ECO:0000256" key="2">
    <source>
        <dbReference type="ARBA" id="ARBA00022771"/>
    </source>
</evidence>
<gene>
    <name evidence="8" type="ORF">CUNI_LOCUS18858</name>
</gene>
<dbReference type="GO" id="GO:0008270">
    <property type="term" value="F:zinc ion binding"/>
    <property type="evidence" value="ECO:0007669"/>
    <property type="project" value="UniProtKB-KW"/>
</dbReference>
<evidence type="ECO:0000256" key="3">
    <source>
        <dbReference type="ARBA" id="ARBA00022833"/>
    </source>
</evidence>
<evidence type="ECO:0000313" key="9">
    <source>
        <dbReference type="Proteomes" id="UP000678393"/>
    </source>
</evidence>
<evidence type="ECO:0000259" key="7">
    <source>
        <dbReference type="PROSITE" id="PS50089"/>
    </source>
</evidence>
<dbReference type="Gene3D" id="1.10.1170.10">
    <property type="entry name" value="Inhibitor Of Apoptosis Protein (2mihbC-IAP-1), Chain A"/>
    <property type="match status" value="3"/>
</dbReference>
<dbReference type="CDD" id="cd00022">
    <property type="entry name" value="BIR"/>
    <property type="match status" value="1"/>
</dbReference>
<dbReference type="PROSITE" id="PS50143">
    <property type="entry name" value="BIR_REPEAT_2"/>
    <property type="match status" value="3"/>
</dbReference>
<dbReference type="GO" id="GO:0005634">
    <property type="term" value="C:nucleus"/>
    <property type="evidence" value="ECO:0007669"/>
    <property type="project" value="TreeGrafter"/>
</dbReference>
<dbReference type="EMBL" id="CAJHNH020006090">
    <property type="protein sequence ID" value="CAG5133300.1"/>
    <property type="molecule type" value="Genomic_DNA"/>
</dbReference>
<dbReference type="AlphaFoldDB" id="A0A8S3ZZ32"/>
<evidence type="ECO:0000256" key="5">
    <source>
        <dbReference type="SAM" id="Coils"/>
    </source>
</evidence>
<evidence type="ECO:0000313" key="8">
    <source>
        <dbReference type="EMBL" id="CAG5133300.1"/>
    </source>
</evidence>
<keyword evidence="5" id="KW-0175">Coiled coil</keyword>
<dbReference type="InterPro" id="IPR001841">
    <property type="entry name" value="Znf_RING"/>
</dbReference>
<feature type="region of interest" description="Disordered" evidence="6">
    <location>
        <begin position="543"/>
        <end position="573"/>
    </location>
</feature>
<dbReference type="PROSITE" id="PS50089">
    <property type="entry name" value="ZF_RING_2"/>
    <property type="match status" value="1"/>
</dbReference>
<sequence>MDVILNRHMSQYPNRLQTFFPPPPPNVEFSISNSPMKLAEAGFIRKMNAVSDEVECCFCGAKYSNWSGESPLAVHRTLNPKCSFLNTPPSTNTHNLDNHNNEEVEAFRKQLCPDNISSSPSSIFNVPDIQHPFLPKQGGYLMLFEGQRRLTFIHADIFSPAAVVYAEGGFVYNVATKSVFCVFCNVELDFKQRSRPVLDSVHEDKSPQCPFMCLFDVGNISLDTETQIHEKVFLQRQHKAQTDRVKYAIKHPQFEDEDVRVGTYSTWPKCLARTFPSRMMAECGFYYTGFSDKVKCYACGIGLADWSTDADPATQHAKSSPHCVFLLHAKGKEFIERAQNEQLTVEADEETTIPQLPESVAASPTIISSSSAPLPSLAAKMSPTSLASNSASGSLVLDLEAVEAAMACRYPNTSLLLGTLKAADENYERLCEKSQEVLEKEALYQEKAAQFQIKEAQHEAEKAAYRQEIRAKDRELQRTTFELEWRDLVRTDLEQQFIEQIQELKELLQQQREQLEQKDQVIEYNAVQSEDLQRHIKSLRAELDRRQMSPASDDEESASSSSDQEHTSCEPDSHLDEIPVANCKVCLVKPSQILFLPCKHLCCCDHCASRLHGKNCPICRERNLGFEKVYVI</sequence>
<keyword evidence="3" id="KW-0862">Zinc</keyword>
<keyword evidence="2 4" id="KW-0863">Zinc-finger</keyword>
<dbReference type="PANTHER" id="PTHR10044">
    <property type="entry name" value="INHIBITOR OF APOPTOSIS"/>
    <property type="match status" value="1"/>
</dbReference>
<proteinExistence type="inferred from homology"/>
<keyword evidence="2 4" id="KW-0479">Metal-binding</keyword>
<accession>A0A8S3ZZ32</accession>
<dbReference type="InterPro" id="IPR013083">
    <property type="entry name" value="Znf_RING/FYVE/PHD"/>
</dbReference>
<keyword evidence="9" id="KW-1185">Reference proteome</keyword>
<dbReference type="InterPro" id="IPR001370">
    <property type="entry name" value="BIR_rpt"/>
</dbReference>
<dbReference type="PANTHER" id="PTHR10044:SF139">
    <property type="entry name" value="DEATH-ASSOCIATED INHIBITOR OF APOPTOSIS 2"/>
    <property type="match status" value="1"/>
</dbReference>
<dbReference type="Gene3D" id="3.30.40.10">
    <property type="entry name" value="Zinc/RING finger domain, C3HC4 (zinc finger)"/>
    <property type="match status" value="1"/>
</dbReference>
<dbReference type="OrthoDB" id="6144528at2759"/>
<dbReference type="Proteomes" id="UP000678393">
    <property type="component" value="Unassembled WGS sequence"/>
</dbReference>
<dbReference type="InterPro" id="IPR050784">
    <property type="entry name" value="IAP"/>
</dbReference>
<dbReference type="Pfam" id="PF13920">
    <property type="entry name" value="zf-C3HC4_3"/>
    <property type="match status" value="1"/>
</dbReference>
<reference evidence="8" key="1">
    <citation type="submission" date="2021-04" db="EMBL/GenBank/DDBJ databases">
        <authorList>
            <consortium name="Molecular Ecology Group"/>
        </authorList>
    </citation>
    <scope>NUCLEOTIDE SEQUENCE</scope>
</reference>
<protein>
    <recommendedName>
        <fullName evidence="7">RING-type domain-containing protein</fullName>
    </recommendedName>
</protein>
<feature type="coiled-coil region" evidence="5">
    <location>
        <begin position="420"/>
        <end position="525"/>
    </location>
</feature>
<evidence type="ECO:0000256" key="6">
    <source>
        <dbReference type="SAM" id="MobiDB-lite"/>
    </source>
</evidence>
<dbReference type="CDD" id="cd22249">
    <property type="entry name" value="UDM1_RNF168_RNF169-like"/>
    <property type="match status" value="1"/>
</dbReference>
<dbReference type="GO" id="GO:0005737">
    <property type="term" value="C:cytoplasm"/>
    <property type="evidence" value="ECO:0007669"/>
    <property type="project" value="TreeGrafter"/>
</dbReference>
<organism evidence="8 9">
    <name type="scientific">Candidula unifasciata</name>
    <dbReference type="NCBI Taxonomy" id="100452"/>
    <lineage>
        <taxon>Eukaryota</taxon>
        <taxon>Metazoa</taxon>
        <taxon>Spiralia</taxon>
        <taxon>Lophotrochozoa</taxon>
        <taxon>Mollusca</taxon>
        <taxon>Gastropoda</taxon>
        <taxon>Heterobranchia</taxon>
        <taxon>Euthyneura</taxon>
        <taxon>Panpulmonata</taxon>
        <taxon>Eupulmonata</taxon>
        <taxon>Stylommatophora</taxon>
        <taxon>Helicina</taxon>
        <taxon>Helicoidea</taxon>
        <taxon>Geomitridae</taxon>
        <taxon>Candidula</taxon>
    </lineage>
</organism>
<dbReference type="SUPFAM" id="SSF57924">
    <property type="entry name" value="Inhibitor of apoptosis (IAP) repeat"/>
    <property type="match status" value="3"/>
</dbReference>
<evidence type="ECO:0000256" key="1">
    <source>
        <dbReference type="ARBA" id="ARBA00006672"/>
    </source>
</evidence>
<evidence type="ECO:0000256" key="4">
    <source>
        <dbReference type="PROSITE-ProRule" id="PRU00175"/>
    </source>
</evidence>